<evidence type="ECO:0000256" key="7">
    <source>
        <dbReference type="SAM" id="SignalP"/>
    </source>
</evidence>
<dbReference type="Pfam" id="PF05730">
    <property type="entry name" value="CFEM"/>
    <property type="match status" value="5"/>
</dbReference>
<feature type="disulfide bond" evidence="5">
    <location>
        <begin position="587"/>
        <end position="618"/>
    </location>
</feature>
<feature type="compositionally biased region" description="Low complexity" evidence="6">
    <location>
        <begin position="699"/>
        <end position="738"/>
    </location>
</feature>
<feature type="disulfide bond" evidence="5">
    <location>
        <begin position="255"/>
        <end position="286"/>
    </location>
</feature>
<dbReference type="SMART" id="SM00747">
    <property type="entry name" value="CFEM"/>
    <property type="match status" value="5"/>
</dbReference>
<keyword evidence="5" id="KW-0479">Metal-binding</keyword>
<feature type="binding site" description="axial binding residue" evidence="5">
    <location>
        <position position="439"/>
    </location>
    <ligand>
        <name>heme</name>
        <dbReference type="ChEBI" id="CHEBI:30413"/>
    </ligand>
    <ligandPart>
        <name>Fe</name>
        <dbReference type="ChEBI" id="CHEBI:18248"/>
    </ligandPart>
</feature>
<feature type="disulfide bond" evidence="5">
    <location>
        <begin position="64"/>
        <end position="95"/>
    </location>
</feature>
<dbReference type="PANTHER" id="PTHR35607:SF11">
    <property type="entry name" value="CELL WALL PROTEIN 1"/>
    <property type="match status" value="1"/>
</dbReference>
<dbReference type="Proteomes" id="UP000536275">
    <property type="component" value="Unassembled WGS sequence"/>
</dbReference>
<feature type="compositionally biased region" description="Low complexity" evidence="6">
    <location>
        <begin position="165"/>
        <end position="221"/>
    </location>
</feature>
<protein>
    <submittedName>
        <fullName evidence="9">Surface antigen protein 2</fullName>
    </submittedName>
</protein>
<feature type="domain" description="CFEM" evidence="8">
    <location>
        <begin position="393"/>
        <end position="504"/>
    </location>
</feature>
<feature type="region of interest" description="Disordered" evidence="6">
    <location>
        <begin position="862"/>
        <end position="970"/>
    </location>
</feature>
<feature type="disulfide bond" evidence="5">
    <location>
        <begin position="768"/>
        <end position="808"/>
    </location>
</feature>
<keyword evidence="5" id="KW-0408">Iron</keyword>
<dbReference type="GO" id="GO:0046872">
    <property type="term" value="F:metal ion binding"/>
    <property type="evidence" value="ECO:0007669"/>
    <property type="project" value="UniProtKB-UniRule"/>
</dbReference>
<feature type="binding site" description="axial binding residue" evidence="5">
    <location>
        <position position="78"/>
    </location>
    <ligand>
        <name>heme</name>
        <dbReference type="ChEBI" id="CHEBI:30413"/>
    </ligand>
    <ligandPart>
        <name>Fe</name>
        <dbReference type="ChEBI" id="CHEBI:18248"/>
    </ligandPart>
</feature>
<feature type="domain" description="CFEM" evidence="8">
    <location>
        <begin position="223"/>
        <end position="334"/>
    </location>
</feature>
<feature type="binding site" description="axial binding residue" evidence="5">
    <location>
        <position position="601"/>
    </location>
    <ligand>
        <name>heme</name>
        <dbReference type="ChEBI" id="CHEBI:30413"/>
    </ligand>
    <ligandPart>
        <name>Fe</name>
        <dbReference type="ChEBI" id="CHEBI:18248"/>
    </ligandPart>
</feature>
<evidence type="ECO:0000256" key="2">
    <source>
        <dbReference type="ARBA" id="ARBA00022525"/>
    </source>
</evidence>
<evidence type="ECO:0000256" key="3">
    <source>
        <dbReference type="ARBA" id="ARBA00022729"/>
    </source>
</evidence>
<keyword evidence="5" id="KW-0349">Heme</keyword>
<feature type="disulfide bond" evidence="5">
    <location>
        <begin position="444"/>
        <end position="477"/>
    </location>
</feature>
<reference evidence="9 10" key="1">
    <citation type="submission" date="2020-03" db="EMBL/GenBank/DDBJ databases">
        <title>FDA dAtabase for Regulatory Grade micrObial Sequences (FDA-ARGOS): Supporting development and validation of Infectious Disease Dx tests.</title>
        <authorList>
            <person name="Campos J."/>
            <person name="Goldberg B."/>
            <person name="Tallon L."/>
            <person name="Sadzewicz L."/>
            <person name="Vavikolanu K."/>
            <person name="Mehta A."/>
            <person name="Aluvathingal J."/>
            <person name="Nadendla S."/>
            <person name="Nandy P."/>
            <person name="Geyer C."/>
            <person name="Yan Y."/>
            <person name="Sichtig H."/>
        </authorList>
    </citation>
    <scope>NUCLEOTIDE SEQUENCE [LARGE SCALE GENOMIC DNA]</scope>
    <source>
        <strain evidence="9 10">FDAARGOS_656</strain>
    </source>
</reference>
<feature type="domain" description="CFEM" evidence="8">
    <location>
        <begin position="555"/>
        <end position="666"/>
    </location>
</feature>
<feature type="compositionally biased region" description="Polar residues" evidence="6">
    <location>
        <begin position="148"/>
        <end position="164"/>
    </location>
</feature>
<dbReference type="PROSITE" id="PS52012">
    <property type="entry name" value="CFEM"/>
    <property type="match status" value="5"/>
</dbReference>
<feature type="disulfide bond" evidence="5">
    <location>
        <begin position="60"/>
        <end position="100"/>
    </location>
</feature>
<feature type="disulfide bond" evidence="5">
    <location>
        <begin position="74"/>
        <end position="81"/>
    </location>
</feature>
<feature type="binding site" description="axial binding residue" evidence="5">
    <location>
        <position position="269"/>
    </location>
    <ligand>
        <name>heme</name>
        <dbReference type="ChEBI" id="CHEBI:30413"/>
    </ligand>
    <ligandPart>
        <name>Fe</name>
        <dbReference type="ChEBI" id="CHEBI:18248"/>
    </ligandPart>
</feature>
<feature type="disulfide bond" evidence="5">
    <location>
        <begin position="83"/>
        <end position="116"/>
    </location>
</feature>
<feature type="disulfide bond" evidence="5">
    <location>
        <begin position="274"/>
        <end position="307"/>
    </location>
</feature>
<organism evidence="9 10">
    <name type="scientific">Candida albicans</name>
    <name type="common">Yeast</name>
    <dbReference type="NCBI Taxonomy" id="5476"/>
    <lineage>
        <taxon>Eukaryota</taxon>
        <taxon>Fungi</taxon>
        <taxon>Dikarya</taxon>
        <taxon>Ascomycota</taxon>
        <taxon>Saccharomycotina</taxon>
        <taxon>Pichiomycetes</taxon>
        <taxon>Debaryomycetaceae</taxon>
        <taxon>Candida/Lodderomyces clade</taxon>
        <taxon>Candida</taxon>
    </lineage>
</organism>
<feature type="region of interest" description="Disordered" evidence="6">
    <location>
        <begin position="338"/>
        <end position="396"/>
    </location>
</feature>
<feature type="disulfide bond" evidence="5">
    <location>
        <begin position="421"/>
        <end position="461"/>
    </location>
</feature>
<feature type="binding site" description="axial binding residue" evidence="5">
    <location>
        <position position="786"/>
    </location>
    <ligand>
        <name>heme</name>
        <dbReference type="ChEBI" id="CHEBI:30413"/>
    </ligand>
    <ligandPart>
        <name>Fe</name>
        <dbReference type="ChEBI" id="CHEBI:18248"/>
    </ligandPart>
</feature>
<feature type="disulfide bond" evidence="5">
    <location>
        <begin position="583"/>
        <end position="623"/>
    </location>
</feature>
<evidence type="ECO:0000256" key="4">
    <source>
        <dbReference type="ARBA" id="ARBA00023157"/>
    </source>
</evidence>
<feature type="domain" description="CFEM" evidence="8">
    <location>
        <begin position="740"/>
        <end position="851"/>
    </location>
</feature>
<feature type="chain" id="PRO_5034470801" evidence="7">
    <location>
        <begin position="18"/>
        <end position="1203"/>
    </location>
</feature>
<sequence>MLPSIVISIVLASFVSAESSITEAPTTTAEDNPYTIYPSVAKTASINGFADRIYDQLPECAKPCMFQNTGVTPCPYWDTGCLCIMPTFAGAIGSCIAEKCKGQDVVSATSLGTSICSVAGVWDPYWMVPANVQSSLSAAATAVASSSEQPVETSSEPAGSSQSVESSQPAETSSSEPAETSSSEPAETSSETSSEQPASSEPAETSSEESSTITSAPSTPEDNPYTIYPSVAKTASINGFADRIYDQLPECAKPCMFQNTGVTPCPYWDTGCLCIMPTFAGAIGSCIAEKCKGQDVVSATSLGTSICSVAGVWDPYWMVPANVQSSLSAAATAVPSSSEQSVETSSESAESSQSVESSQPAETSSEQPSETSSETSSQQLSSITSAPDSSATSSSSTTSTFIRTASINGFADKLYDQLPECAKPCMFQNTGITPCPYWDAGCLCVMPQFAGAIGSCVADSCKGQDIVSVTSLGTSVCSVAGVNAPYWMLPASVKSSLSVAATAVPTSDSASETASQEPSETSSEQPSETASQQPAETSSEESSTITSAPSTPEDNPYTIYPSVAKTASINGFADRIYDQLPECAKPCMFQNTGVTPCPYWDTGCLCIMPTFAGAIGSCIAEKCKGQDVVSATSLGTSICSVAGVWDPYWMLPANVQSSLNAAATAVASSSEQPVETSSEAAESSQHPAESSSQQPSETASQQPSETASQEPSESSSVQPAETSAEESSTITSAPSTPEDNPYTIYPSVAKTASINGFADRIYDQLPECAKPCMFQNTGVTPCPYWDTGCLCIMPTFAGAIGSCIAEKCKGQEVVSATSLGSSICSVAGVWDPYWMLPANVQSSLNAAATAVATSDSASEVASASESASQVPQETSAASSQSANNSVASAAPSNSSVSAAPSSNSSGVPAAPSNNSSGASVVPSQSANNSSASAAPSNNSSSAISESVAPSSYGNSTIAQPSTSTKSDAASITGPITTDKVITNESGIVFTSTVIITHVSEYCDQTSAAAVQSSACEEQSSAKSEQASASSEQVKVITSVVWCESSIQSIESVKTSAEAAHKTEVIASCASELSSLSSAKSEAMKTVSSLVEVQKSAVAKQTSLAAVQSSAASVQLSAAHAQKSSEAVEVAQTAVAEASKAGDEISTEIVNITKTVSSGKETGVSQATVAANTHSVAIANMANTKFASTMSLLVASFVFVGLFI</sequence>
<feature type="disulfide bond" evidence="5">
    <location>
        <begin position="251"/>
        <end position="291"/>
    </location>
</feature>
<feature type="disulfide bond" evidence="5">
    <location>
        <begin position="597"/>
        <end position="604"/>
    </location>
</feature>
<feature type="compositionally biased region" description="Low complexity" evidence="6">
    <location>
        <begin position="509"/>
        <end position="553"/>
    </location>
</feature>
<evidence type="ECO:0000256" key="5">
    <source>
        <dbReference type="PROSITE-ProRule" id="PRU01356"/>
    </source>
</evidence>
<feature type="disulfide bond" evidence="5">
    <location>
        <begin position="265"/>
        <end position="272"/>
    </location>
</feature>
<feature type="disulfide bond" evidence="5">
    <location>
        <begin position="772"/>
        <end position="803"/>
    </location>
</feature>
<dbReference type="GO" id="GO:0005576">
    <property type="term" value="C:extracellular region"/>
    <property type="evidence" value="ECO:0007669"/>
    <property type="project" value="UniProtKB-SubCell"/>
</dbReference>
<feature type="region of interest" description="Disordered" evidence="6">
    <location>
        <begin position="670"/>
        <end position="744"/>
    </location>
</feature>
<dbReference type="AlphaFoldDB" id="A0A8H6C064"/>
<gene>
    <name evidence="9" type="primary">CSA2</name>
    <name evidence="9" type="ORF">FOB64_003538</name>
</gene>
<feature type="compositionally biased region" description="Polar residues" evidence="6">
    <location>
        <begin position="952"/>
        <end position="970"/>
    </location>
</feature>
<feature type="disulfide bond" evidence="5">
    <location>
        <begin position="606"/>
        <end position="639"/>
    </location>
</feature>
<keyword evidence="2" id="KW-0964">Secreted</keyword>
<feature type="signal peptide" evidence="7">
    <location>
        <begin position="1"/>
        <end position="17"/>
    </location>
</feature>
<dbReference type="GO" id="GO:0020037">
    <property type="term" value="F:heme binding"/>
    <property type="evidence" value="ECO:0007669"/>
    <property type="project" value="TreeGrafter"/>
</dbReference>
<feature type="region of interest" description="Disordered" evidence="6">
    <location>
        <begin position="507"/>
        <end position="557"/>
    </location>
</feature>
<accession>A0A8H6C064</accession>
<keyword evidence="4 5" id="KW-1015">Disulfide bond</keyword>
<feature type="domain" description="CFEM" evidence="8">
    <location>
        <begin position="32"/>
        <end position="143"/>
    </location>
</feature>
<feature type="disulfide bond" evidence="5">
    <location>
        <begin position="782"/>
        <end position="789"/>
    </location>
</feature>
<dbReference type="EMBL" id="JABWAD010000047">
    <property type="protein sequence ID" value="KAF6069054.1"/>
    <property type="molecule type" value="Genomic_DNA"/>
</dbReference>
<evidence type="ECO:0000256" key="6">
    <source>
        <dbReference type="SAM" id="MobiDB-lite"/>
    </source>
</evidence>
<dbReference type="GO" id="GO:0006879">
    <property type="term" value="P:intracellular iron ion homeostasis"/>
    <property type="evidence" value="ECO:0007669"/>
    <property type="project" value="TreeGrafter"/>
</dbReference>
<dbReference type="InterPro" id="IPR052505">
    <property type="entry name" value="Fungal_Heme-Binding_RBT5"/>
</dbReference>
<evidence type="ECO:0000259" key="8">
    <source>
        <dbReference type="PROSITE" id="PS52012"/>
    </source>
</evidence>
<dbReference type="InterPro" id="IPR008427">
    <property type="entry name" value="Extracellular_membr_CFEM_dom"/>
</dbReference>
<comment type="caution">
    <text evidence="9">The sequence shown here is derived from an EMBL/GenBank/DDBJ whole genome shotgun (WGS) entry which is preliminary data.</text>
</comment>
<evidence type="ECO:0000313" key="10">
    <source>
        <dbReference type="Proteomes" id="UP000536275"/>
    </source>
</evidence>
<feature type="region of interest" description="Disordered" evidence="6">
    <location>
        <begin position="147"/>
        <end position="227"/>
    </location>
</feature>
<name>A0A8H6C064_CANAX</name>
<feature type="compositionally biased region" description="Low complexity" evidence="6">
    <location>
        <begin position="875"/>
        <end position="951"/>
    </location>
</feature>
<feature type="disulfide bond" evidence="5">
    <location>
        <begin position="791"/>
        <end position="824"/>
    </location>
</feature>
<evidence type="ECO:0000256" key="1">
    <source>
        <dbReference type="ARBA" id="ARBA00004613"/>
    </source>
</evidence>
<comment type="subcellular location">
    <subcellularLocation>
        <location evidence="1">Secreted</location>
    </subcellularLocation>
</comment>
<feature type="disulfide bond" evidence="5">
    <location>
        <begin position="435"/>
        <end position="442"/>
    </location>
</feature>
<feature type="compositionally biased region" description="Polar residues" evidence="6">
    <location>
        <begin position="670"/>
        <end position="698"/>
    </location>
</feature>
<proteinExistence type="predicted"/>
<evidence type="ECO:0000313" key="9">
    <source>
        <dbReference type="EMBL" id="KAF6069054.1"/>
    </source>
</evidence>
<keyword evidence="3 7" id="KW-0732">Signal</keyword>
<dbReference type="PANTHER" id="PTHR35607">
    <property type="entry name" value="GPI-ANCHORED PROTEIN 10"/>
    <property type="match status" value="1"/>
</dbReference>
<feature type="disulfide bond" evidence="5">
    <location>
        <begin position="425"/>
        <end position="456"/>
    </location>
</feature>